<dbReference type="AlphaFoldDB" id="W2T3D0"/>
<feature type="domain" description="PTHB1 N-terminal" evidence="2">
    <location>
        <begin position="4"/>
        <end position="110"/>
    </location>
</feature>
<dbReference type="GO" id="GO:0016020">
    <property type="term" value="C:membrane"/>
    <property type="evidence" value="ECO:0007669"/>
    <property type="project" value="TreeGrafter"/>
</dbReference>
<organism evidence="4 5">
    <name type="scientific">Necator americanus</name>
    <name type="common">Human hookworm</name>
    <dbReference type="NCBI Taxonomy" id="51031"/>
    <lineage>
        <taxon>Eukaryota</taxon>
        <taxon>Metazoa</taxon>
        <taxon>Ecdysozoa</taxon>
        <taxon>Nematoda</taxon>
        <taxon>Chromadorea</taxon>
        <taxon>Rhabditida</taxon>
        <taxon>Rhabditina</taxon>
        <taxon>Rhabditomorpha</taxon>
        <taxon>Strongyloidea</taxon>
        <taxon>Ancylostomatidae</taxon>
        <taxon>Bunostominae</taxon>
        <taxon>Necator</taxon>
    </lineage>
</organism>
<dbReference type="Pfam" id="PF23338">
    <property type="entry name" value="PTHB1_hp"/>
    <property type="match status" value="1"/>
</dbReference>
<dbReference type="GO" id="GO:0060271">
    <property type="term" value="P:cilium assembly"/>
    <property type="evidence" value="ECO:0007669"/>
    <property type="project" value="TreeGrafter"/>
</dbReference>
<dbReference type="OMA" id="ECASPTK"/>
<dbReference type="OrthoDB" id="10262646at2759"/>
<feature type="region of interest" description="Disordered" evidence="1">
    <location>
        <begin position="390"/>
        <end position="412"/>
    </location>
</feature>
<protein>
    <recommendedName>
        <fullName evidence="6">PTHB1 C-terminal domain-containing protein</fullName>
    </recommendedName>
</protein>
<dbReference type="KEGG" id="nai:NECAME_03447"/>
<dbReference type="PANTHER" id="PTHR20991:SF0">
    <property type="entry name" value="PROTEIN PTHB1"/>
    <property type="match status" value="1"/>
</dbReference>
<keyword evidence="5" id="KW-1185">Reference proteome</keyword>
<evidence type="ECO:0000259" key="2">
    <source>
        <dbReference type="Pfam" id="PF14727"/>
    </source>
</evidence>
<evidence type="ECO:0008006" key="6">
    <source>
        <dbReference type="Google" id="ProtNLM"/>
    </source>
</evidence>
<dbReference type="InterPro" id="IPR026511">
    <property type="entry name" value="PTHB1"/>
</dbReference>
<dbReference type="Pfam" id="PF14727">
    <property type="entry name" value="PHTB1_N"/>
    <property type="match status" value="1"/>
</dbReference>
<evidence type="ECO:0000313" key="4">
    <source>
        <dbReference type="EMBL" id="ETN76515.1"/>
    </source>
</evidence>
<dbReference type="InterPro" id="IPR028073">
    <property type="entry name" value="PHTB1_N_dom"/>
</dbReference>
<reference evidence="5" key="1">
    <citation type="journal article" date="2014" name="Nat. Genet.">
        <title>Genome of the human hookworm Necator americanus.</title>
        <authorList>
            <person name="Tang Y.T."/>
            <person name="Gao X."/>
            <person name="Rosa B.A."/>
            <person name="Abubucker S."/>
            <person name="Hallsworth-Pepin K."/>
            <person name="Martin J."/>
            <person name="Tyagi R."/>
            <person name="Heizer E."/>
            <person name="Zhang X."/>
            <person name="Bhonagiri-Palsikar V."/>
            <person name="Minx P."/>
            <person name="Warren W.C."/>
            <person name="Wang Q."/>
            <person name="Zhan B."/>
            <person name="Hotez P.J."/>
            <person name="Sternberg P.W."/>
            <person name="Dougall A."/>
            <person name="Gaze S.T."/>
            <person name="Mulvenna J."/>
            <person name="Sotillo J."/>
            <person name="Ranganathan S."/>
            <person name="Rabelo E.M."/>
            <person name="Wilson R.K."/>
            <person name="Felgner P.L."/>
            <person name="Bethony J."/>
            <person name="Hawdon J.M."/>
            <person name="Gasser R.B."/>
            <person name="Loukas A."/>
            <person name="Mitreva M."/>
        </authorList>
    </citation>
    <scope>NUCLEOTIDE SEQUENCE [LARGE SCALE GENOMIC DNA]</scope>
</reference>
<name>W2T3D0_NECAM</name>
<sequence>IQPSIICLCRYTVYCLSTGGTVRWQIRLEQVGTALMVYSVGKEAHSIRLCVATSSNTLLVFSDYKLMWNSQTEGTVISLKLSNFNSTYQNVLSMLSNEGKVSIGYLGTEPNLYKVPVDNRFIDFKAKIQELREIEASVKDTGNIGPEKKTSLVMKCTPGELEKATIEYETKQGAPICPLVITLQGTDGADTVKSSKPKIQHQLVFACMVTTSLQNPDGSPTTFERGGNRVGGAGSGRSTWCSAARKYSNALRVNTLGSRSKVQNKVIADRSREMRAIEALILSKTRNTKPETFEHIDLLYGDAHEQLFAAIDELTSIRAEMQDLHLTLASLFDLISMLLRLEGLETVLNGNFITDTNQTLEEHLAWASQIANDPSRAVAVLCQHQRKDLPQIKEEEEEEDDFDNIQTGEIKL</sequence>
<dbReference type="Proteomes" id="UP000053676">
    <property type="component" value="Unassembled WGS sequence"/>
</dbReference>
<dbReference type="InterPro" id="IPR055363">
    <property type="entry name" value="PTHB1_hp_dom"/>
</dbReference>
<dbReference type="PANTHER" id="PTHR20991">
    <property type="entry name" value="PARATHYROID HORMONE-RESPONSIVE B1 GENE"/>
    <property type="match status" value="1"/>
</dbReference>
<feature type="domain" description="PTHB1 hairpin" evidence="3">
    <location>
        <begin position="262"/>
        <end position="341"/>
    </location>
</feature>
<dbReference type="GO" id="GO:0034464">
    <property type="term" value="C:BBSome"/>
    <property type="evidence" value="ECO:0007669"/>
    <property type="project" value="InterPro"/>
</dbReference>
<dbReference type="EMBL" id="KI660223">
    <property type="protein sequence ID" value="ETN76515.1"/>
    <property type="molecule type" value="Genomic_DNA"/>
</dbReference>
<dbReference type="STRING" id="51031.W2T3D0"/>
<accession>W2T3D0</accession>
<proteinExistence type="predicted"/>
<evidence type="ECO:0000256" key="1">
    <source>
        <dbReference type="SAM" id="MobiDB-lite"/>
    </source>
</evidence>
<evidence type="ECO:0000259" key="3">
    <source>
        <dbReference type="Pfam" id="PF23338"/>
    </source>
</evidence>
<feature type="non-terminal residue" evidence="4">
    <location>
        <position position="1"/>
    </location>
</feature>
<gene>
    <name evidence="4" type="ORF">NECAME_03447</name>
</gene>
<evidence type="ECO:0000313" key="5">
    <source>
        <dbReference type="Proteomes" id="UP000053676"/>
    </source>
</evidence>
<feature type="compositionally biased region" description="Acidic residues" evidence="1">
    <location>
        <begin position="394"/>
        <end position="403"/>
    </location>
</feature>